<organism evidence="2 3">
    <name type="scientific">Myroides odoratimimus</name>
    <dbReference type="NCBI Taxonomy" id="76832"/>
    <lineage>
        <taxon>Bacteria</taxon>
        <taxon>Pseudomonadati</taxon>
        <taxon>Bacteroidota</taxon>
        <taxon>Flavobacteriia</taxon>
        <taxon>Flavobacteriales</taxon>
        <taxon>Flavobacteriaceae</taxon>
        <taxon>Myroides</taxon>
    </lineage>
</organism>
<evidence type="ECO:0000256" key="1">
    <source>
        <dbReference type="ARBA" id="ARBA00023125"/>
    </source>
</evidence>
<proteinExistence type="predicted"/>
<dbReference type="Gene3D" id="1.10.357.10">
    <property type="entry name" value="Tetracycline Repressor, domain 2"/>
    <property type="match status" value="1"/>
</dbReference>
<dbReference type="PANTHER" id="PTHR30328">
    <property type="entry name" value="TRANSCRIPTIONAL REPRESSOR"/>
    <property type="match status" value="1"/>
</dbReference>
<dbReference type="PROSITE" id="PS50977">
    <property type="entry name" value="HTH_TETR_2"/>
    <property type="match status" value="1"/>
</dbReference>
<reference evidence="2 3" key="1">
    <citation type="journal article" date="2016" name="J. Zhejiang Univ. Sci. B">
        <title>Antibiotic resistance mechanisms of Myroides sp.</title>
        <authorList>
            <person name="Hu S."/>
            <person name="Yuan S."/>
            <person name="Qu H."/>
            <person name="Jiang T."/>
            <person name="Zhou Y."/>
            <person name="Wang M."/>
            <person name="Ming D."/>
        </authorList>
    </citation>
    <scope>NUCLEOTIDE SEQUENCE [LARGE SCALE GENOMIC DNA]</scope>
    <source>
        <strain evidence="2 3">PR63039</strain>
    </source>
</reference>
<dbReference type="KEGG" id="mod:AS202_17940"/>
<dbReference type="RefSeq" id="WP_006258211.1">
    <property type="nucleotide sequence ID" value="NZ_BCMQ01000016.1"/>
</dbReference>
<dbReference type="eggNOG" id="COG1309">
    <property type="taxonomic scope" value="Bacteria"/>
</dbReference>
<evidence type="ECO:0000313" key="3">
    <source>
        <dbReference type="Proteomes" id="UP000069030"/>
    </source>
</evidence>
<protein>
    <submittedName>
        <fullName evidence="2">TetR family transcriptional regulator</fullName>
    </submittedName>
</protein>
<dbReference type="Pfam" id="PF00440">
    <property type="entry name" value="TetR_N"/>
    <property type="match status" value="1"/>
</dbReference>
<name>A0A0S7ECF6_9FLAO</name>
<dbReference type="EMBL" id="CP013690">
    <property type="protein sequence ID" value="ALU27911.1"/>
    <property type="molecule type" value="Genomic_DNA"/>
</dbReference>
<dbReference type="AlphaFoldDB" id="A0A0S7ECF6"/>
<dbReference type="PANTHER" id="PTHR30328:SF54">
    <property type="entry name" value="HTH-TYPE TRANSCRIPTIONAL REPRESSOR SCO4008"/>
    <property type="match status" value="1"/>
</dbReference>
<dbReference type="SUPFAM" id="SSF46689">
    <property type="entry name" value="Homeodomain-like"/>
    <property type="match status" value="1"/>
</dbReference>
<gene>
    <name evidence="2" type="ORF">AS202_17940</name>
</gene>
<dbReference type="GeneID" id="66976388"/>
<dbReference type="InterPro" id="IPR050109">
    <property type="entry name" value="HTH-type_TetR-like_transc_reg"/>
</dbReference>
<dbReference type="InterPro" id="IPR001647">
    <property type="entry name" value="HTH_TetR"/>
</dbReference>
<dbReference type="PRINTS" id="PR00455">
    <property type="entry name" value="HTHTETR"/>
</dbReference>
<dbReference type="Proteomes" id="UP000069030">
    <property type="component" value="Chromosome"/>
</dbReference>
<keyword evidence="1" id="KW-0238">DNA-binding</keyword>
<accession>A0A0S7ECF6</accession>
<dbReference type="GO" id="GO:0003677">
    <property type="term" value="F:DNA binding"/>
    <property type="evidence" value="ECO:0007669"/>
    <property type="project" value="UniProtKB-UniRule"/>
</dbReference>
<dbReference type="InterPro" id="IPR009057">
    <property type="entry name" value="Homeodomain-like_sf"/>
</dbReference>
<sequence length="209" mass="24117">MSEKKEKPRERNKEKSKETLLQAVGIILKEKGYSALKVNDIAATAGLDKKLIYNYFGGVDQLLDEYINSQYFWNNIDPDLLLDEATKDGGKEMGKALLAEQYDFVQQNKEFQKLMLWQLSEDRDSLKRIITKQEDIGEVLFKNVSDHHFGDKADNYRALMAILVSGAYYLNLYAEHNGRYFCGIDLHSDEGRQKIKEAMNSIIDKAYEK</sequence>
<evidence type="ECO:0000313" key="2">
    <source>
        <dbReference type="EMBL" id="ALU27911.1"/>
    </source>
</evidence>